<keyword evidence="6" id="KW-0812">Transmembrane</keyword>
<evidence type="ECO:0000313" key="10">
    <source>
        <dbReference type="Proteomes" id="UP000051217"/>
    </source>
</evidence>
<dbReference type="InterPro" id="IPR050683">
    <property type="entry name" value="Bact_Polysacc_Export_ATP-bd"/>
</dbReference>
<dbReference type="InterPro" id="IPR015860">
    <property type="entry name" value="ABC_transpr_TagH-like"/>
</dbReference>
<feature type="domain" description="ABC transporter" evidence="7">
    <location>
        <begin position="27"/>
        <end position="249"/>
    </location>
</feature>
<name>A0ABR5PID2_9LACO</name>
<dbReference type="SMART" id="SM00257">
    <property type="entry name" value="LysM"/>
    <property type="match status" value="2"/>
</dbReference>
<evidence type="ECO:0000256" key="4">
    <source>
        <dbReference type="ARBA" id="ARBA00022840"/>
    </source>
</evidence>
<proteinExistence type="inferred from homology"/>
<evidence type="ECO:0000256" key="1">
    <source>
        <dbReference type="ARBA" id="ARBA00005417"/>
    </source>
</evidence>
<keyword evidence="3" id="KW-0547">Nucleotide-binding</keyword>
<feature type="transmembrane region" description="Helical" evidence="6">
    <location>
        <begin position="308"/>
        <end position="329"/>
    </location>
</feature>
<dbReference type="PANTHER" id="PTHR46743">
    <property type="entry name" value="TEICHOIC ACIDS EXPORT ATP-BINDING PROTEIN TAGH"/>
    <property type="match status" value="1"/>
</dbReference>
<gene>
    <name evidence="9" type="ORF">FC65_GL001159</name>
</gene>
<dbReference type="Gene3D" id="3.10.350.10">
    <property type="entry name" value="LysM domain"/>
    <property type="match status" value="2"/>
</dbReference>
<protein>
    <submittedName>
        <fullName evidence="9">Teichoic acid ABC transporter ATP binding protein</fullName>
    </submittedName>
</protein>
<feature type="compositionally biased region" description="Polar residues" evidence="5">
    <location>
        <begin position="392"/>
        <end position="408"/>
    </location>
</feature>
<dbReference type="SMART" id="SM00382">
    <property type="entry name" value="AAA"/>
    <property type="match status" value="1"/>
</dbReference>
<evidence type="ECO:0000256" key="6">
    <source>
        <dbReference type="SAM" id="Phobius"/>
    </source>
</evidence>
<dbReference type="InterPro" id="IPR017871">
    <property type="entry name" value="ABC_transporter-like_CS"/>
</dbReference>
<dbReference type="CDD" id="cd00118">
    <property type="entry name" value="LysM"/>
    <property type="match status" value="2"/>
</dbReference>
<sequence length="537" mass="59591">MNSKKVKIKAEYLTKKFELLPTKDTKNKAKSLAGVSTQDEQEFWALRNVSFEIRDGECVGVIGLNGAGKSTLSNIISGQISQTTGKVEINGDVSIIAANAGMQKNLSGRENIRLKALMMGMTNKEIDEKMDDIINFSELGPFIDQPVKTYSSGMKAKLGFSIMVHQNPDIMIVDEALSVGDKTFVDKSKNKMFEFRDEGKTILLVSHDMRTIKEWCDRVIWLNYGEVKAYGPPEKIIPEYNKFSKWFKKLPKKEQKKYKDEQRQVQMDYSVKNLETEVFKKGLSMSRKERIRVSEGLKKNKDSHRLSLGSKVLVTFCLLGFIWLGLVSLSSATVVESVAHPVSFFTEKMFKEKPAFKKQIKITEQKGKDNTENSAKNNSISVVNKQEHKTESSVANDTAQTAKQDRGTSYTVKVGDSLGSIANDKGLSVEDIQSENPGVDFSVVNPGQKIKLPASAREKAQKNKKTSAKGQAKSKSTAASSAKEKIEKTYTVKTGDSIGSIADDFGFSVEQIEAENPEVDFSVINPGQVIKLPGSNK</sequence>
<dbReference type="PROSITE" id="PS00211">
    <property type="entry name" value="ABC_TRANSPORTER_1"/>
    <property type="match status" value="1"/>
</dbReference>
<dbReference type="PROSITE" id="PS50893">
    <property type="entry name" value="ABC_TRANSPORTER_2"/>
    <property type="match status" value="1"/>
</dbReference>
<dbReference type="SUPFAM" id="SSF54106">
    <property type="entry name" value="LysM domain"/>
    <property type="match status" value="2"/>
</dbReference>
<dbReference type="RefSeq" id="WP_082619096.1">
    <property type="nucleotide sequence ID" value="NZ_AZFI01000258.1"/>
</dbReference>
<keyword evidence="2" id="KW-0813">Transport</keyword>
<feature type="compositionally biased region" description="Low complexity" evidence="5">
    <location>
        <begin position="468"/>
        <end position="481"/>
    </location>
</feature>
<feature type="domain" description="LysM" evidence="8">
    <location>
        <begin position="488"/>
        <end position="532"/>
    </location>
</feature>
<dbReference type="Gene3D" id="3.40.50.300">
    <property type="entry name" value="P-loop containing nucleotide triphosphate hydrolases"/>
    <property type="match status" value="1"/>
</dbReference>
<keyword evidence="10" id="KW-1185">Reference proteome</keyword>
<dbReference type="InterPro" id="IPR018392">
    <property type="entry name" value="LysM"/>
</dbReference>
<dbReference type="SUPFAM" id="SSF52540">
    <property type="entry name" value="P-loop containing nucleoside triphosphate hydrolases"/>
    <property type="match status" value="1"/>
</dbReference>
<dbReference type="InterPro" id="IPR027417">
    <property type="entry name" value="P-loop_NTPase"/>
</dbReference>
<keyword evidence="6" id="KW-0472">Membrane</keyword>
<dbReference type="Pfam" id="PF00005">
    <property type="entry name" value="ABC_tran"/>
    <property type="match status" value="1"/>
</dbReference>
<keyword evidence="4" id="KW-0067">ATP-binding</keyword>
<keyword evidence="6" id="KW-1133">Transmembrane helix</keyword>
<evidence type="ECO:0000313" key="9">
    <source>
        <dbReference type="EMBL" id="KRM19989.1"/>
    </source>
</evidence>
<dbReference type="PANTHER" id="PTHR46743:SF2">
    <property type="entry name" value="TEICHOIC ACIDS EXPORT ATP-BINDING PROTEIN TAGH"/>
    <property type="match status" value="1"/>
</dbReference>
<evidence type="ECO:0000259" key="7">
    <source>
        <dbReference type="PROSITE" id="PS50893"/>
    </source>
</evidence>
<dbReference type="InterPro" id="IPR003593">
    <property type="entry name" value="AAA+_ATPase"/>
</dbReference>
<accession>A0ABR5PID2</accession>
<evidence type="ECO:0000256" key="2">
    <source>
        <dbReference type="ARBA" id="ARBA00022448"/>
    </source>
</evidence>
<dbReference type="Pfam" id="PF01476">
    <property type="entry name" value="LysM"/>
    <property type="match status" value="2"/>
</dbReference>
<evidence type="ECO:0000259" key="8">
    <source>
        <dbReference type="PROSITE" id="PS51782"/>
    </source>
</evidence>
<dbReference type="EMBL" id="AZFI01000258">
    <property type="protein sequence ID" value="KRM19989.1"/>
    <property type="molecule type" value="Genomic_DNA"/>
</dbReference>
<organism evidence="9 10">
    <name type="scientific">Ligilactobacillus acidipiscis DSM 15836</name>
    <dbReference type="NCBI Taxonomy" id="1423716"/>
    <lineage>
        <taxon>Bacteria</taxon>
        <taxon>Bacillati</taxon>
        <taxon>Bacillota</taxon>
        <taxon>Bacilli</taxon>
        <taxon>Lactobacillales</taxon>
        <taxon>Lactobacillaceae</taxon>
        <taxon>Ligilactobacillus</taxon>
    </lineage>
</organism>
<feature type="region of interest" description="Disordered" evidence="5">
    <location>
        <begin position="363"/>
        <end position="408"/>
    </location>
</feature>
<feature type="domain" description="LysM" evidence="8">
    <location>
        <begin position="408"/>
        <end position="452"/>
    </location>
</feature>
<reference evidence="9 10" key="1">
    <citation type="journal article" date="2015" name="Genome Announc.">
        <title>Expanding the biotechnology potential of lactobacilli through comparative genomics of 213 strains and associated genera.</title>
        <authorList>
            <person name="Sun Z."/>
            <person name="Harris H.M."/>
            <person name="McCann A."/>
            <person name="Guo C."/>
            <person name="Argimon S."/>
            <person name="Zhang W."/>
            <person name="Yang X."/>
            <person name="Jeffery I.B."/>
            <person name="Cooney J.C."/>
            <person name="Kagawa T.F."/>
            <person name="Liu W."/>
            <person name="Song Y."/>
            <person name="Salvetti E."/>
            <person name="Wrobel A."/>
            <person name="Rasinkangas P."/>
            <person name="Parkhill J."/>
            <person name="Rea M.C."/>
            <person name="O'Sullivan O."/>
            <person name="Ritari J."/>
            <person name="Douillard F.P."/>
            <person name="Paul Ross R."/>
            <person name="Yang R."/>
            <person name="Briner A.E."/>
            <person name="Felis G.E."/>
            <person name="de Vos W.M."/>
            <person name="Barrangou R."/>
            <person name="Klaenhammer T.R."/>
            <person name="Caufield P.W."/>
            <person name="Cui Y."/>
            <person name="Zhang H."/>
            <person name="O'Toole P.W."/>
        </authorList>
    </citation>
    <scope>NUCLEOTIDE SEQUENCE [LARGE SCALE GENOMIC DNA]</scope>
    <source>
        <strain evidence="9 10">DSM 15836</strain>
    </source>
</reference>
<dbReference type="InterPro" id="IPR036779">
    <property type="entry name" value="LysM_dom_sf"/>
</dbReference>
<evidence type="ECO:0000256" key="3">
    <source>
        <dbReference type="ARBA" id="ARBA00022741"/>
    </source>
</evidence>
<evidence type="ECO:0000256" key="5">
    <source>
        <dbReference type="SAM" id="MobiDB-lite"/>
    </source>
</evidence>
<comment type="similarity">
    <text evidence="1">Belongs to the ABC transporter superfamily.</text>
</comment>
<dbReference type="Proteomes" id="UP000051217">
    <property type="component" value="Unassembled WGS sequence"/>
</dbReference>
<comment type="caution">
    <text evidence="9">The sequence shown here is derived from an EMBL/GenBank/DDBJ whole genome shotgun (WGS) entry which is preliminary data.</text>
</comment>
<feature type="compositionally biased region" description="Polar residues" evidence="5">
    <location>
        <begin position="372"/>
        <end position="384"/>
    </location>
</feature>
<dbReference type="PROSITE" id="PS51782">
    <property type="entry name" value="LYSM"/>
    <property type="match status" value="2"/>
</dbReference>
<feature type="region of interest" description="Disordered" evidence="5">
    <location>
        <begin position="454"/>
        <end position="485"/>
    </location>
</feature>
<dbReference type="CDD" id="cd03220">
    <property type="entry name" value="ABC_KpsT_Wzt"/>
    <property type="match status" value="1"/>
</dbReference>
<dbReference type="InterPro" id="IPR003439">
    <property type="entry name" value="ABC_transporter-like_ATP-bd"/>
</dbReference>